<feature type="binding site" evidence="5">
    <location>
        <position position="48"/>
    </location>
    <ligand>
        <name>(2E)-4-hydroxy-3-methylbut-2-enyl diphosphate</name>
        <dbReference type="ChEBI" id="CHEBI:128753"/>
    </ligand>
</feature>
<evidence type="ECO:0000256" key="5">
    <source>
        <dbReference type="HAMAP-Rule" id="MF_00191"/>
    </source>
</evidence>
<feature type="active site" description="Proton donor" evidence="5">
    <location>
        <position position="133"/>
    </location>
</feature>
<evidence type="ECO:0000256" key="6">
    <source>
        <dbReference type="SAM" id="MobiDB-lite"/>
    </source>
</evidence>
<dbReference type="Gene3D" id="3.40.1010.20">
    <property type="entry name" value="4-hydroxy-3-methylbut-2-enyl diphosphate reductase, catalytic domain"/>
    <property type="match status" value="2"/>
</dbReference>
<evidence type="ECO:0000313" key="8">
    <source>
        <dbReference type="Proteomes" id="UP000326202"/>
    </source>
</evidence>
<evidence type="ECO:0000256" key="3">
    <source>
        <dbReference type="ARBA" id="ARBA00023004"/>
    </source>
</evidence>
<keyword evidence="4 5" id="KW-0411">Iron-sulfur</keyword>
<feature type="binding site" evidence="5">
    <location>
        <position position="131"/>
    </location>
    <ligand>
        <name>dimethylallyl diphosphate</name>
        <dbReference type="ChEBI" id="CHEBI:57623"/>
    </ligand>
</feature>
<dbReference type="EC" id="1.17.7.4" evidence="5"/>
<feature type="binding site" evidence="5">
    <location>
        <position position="230"/>
    </location>
    <ligand>
        <name>isopentenyl diphosphate</name>
        <dbReference type="ChEBI" id="CHEBI:128769"/>
    </ligand>
</feature>
<organism evidence="7 8">
    <name type="scientific">Hypericibacter terrae</name>
    <dbReference type="NCBI Taxonomy" id="2602015"/>
    <lineage>
        <taxon>Bacteria</taxon>
        <taxon>Pseudomonadati</taxon>
        <taxon>Pseudomonadota</taxon>
        <taxon>Alphaproteobacteria</taxon>
        <taxon>Rhodospirillales</taxon>
        <taxon>Dongiaceae</taxon>
        <taxon>Hypericibacter</taxon>
    </lineage>
</organism>
<comment type="cofactor">
    <cofactor evidence="5">
        <name>[4Fe-4S] cluster</name>
        <dbReference type="ChEBI" id="CHEBI:49883"/>
    </cofactor>
    <text evidence="5">Binds 1 [4Fe-4S] cluster per subunit.</text>
</comment>
<feature type="binding site" evidence="5">
    <location>
        <position position="81"/>
    </location>
    <ligand>
        <name>isopentenyl diphosphate</name>
        <dbReference type="ChEBI" id="CHEBI:128769"/>
    </ligand>
</feature>
<feature type="binding site" evidence="5">
    <location>
        <position position="231"/>
    </location>
    <ligand>
        <name>(2E)-4-hydroxy-3-methylbut-2-enyl diphosphate</name>
        <dbReference type="ChEBI" id="CHEBI:128753"/>
    </ligand>
</feature>
<keyword evidence="5" id="KW-0414">Isoprene biosynthesis</keyword>
<feature type="binding site" evidence="5">
    <location>
        <position position="273"/>
    </location>
    <ligand>
        <name>isopentenyl diphosphate</name>
        <dbReference type="ChEBI" id="CHEBI:128769"/>
    </ligand>
</feature>
<dbReference type="GO" id="GO:0046872">
    <property type="term" value="F:metal ion binding"/>
    <property type="evidence" value="ECO:0007669"/>
    <property type="project" value="UniProtKB-KW"/>
</dbReference>
<feature type="binding site" evidence="5">
    <location>
        <position position="230"/>
    </location>
    <ligand>
        <name>dimethylallyl diphosphate</name>
        <dbReference type="ChEBI" id="CHEBI:57623"/>
    </ligand>
</feature>
<feature type="binding site" evidence="5">
    <location>
        <position position="201"/>
    </location>
    <ligand>
        <name>[4Fe-4S] cluster</name>
        <dbReference type="ChEBI" id="CHEBI:49883"/>
    </ligand>
</feature>
<feature type="region of interest" description="Disordered" evidence="6">
    <location>
        <begin position="321"/>
        <end position="341"/>
    </location>
</feature>
<evidence type="ECO:0000256" key="2">
    <source>
        <dbReference type="ARBA" id="ARBA00022723"/>
    </source>
</evidence>
<accession>A0A5J6MFX0</accession>
<dbReference type="InterPro" id="IPR003451">
    <property type="entry name" value="LytB/IspH"/>
</dbReference>
<feature type="binding site" evidence="5">
    <location>
        <position position="273"/>
    </location>
    <ligand>
        <name>(2E)-4-hydroxy-3-methylbut-2-enyl diphosphate</name>
        <dbReference type="ChEBI" id="CHEBI:128753"/>
    </ligand>
</feature>
<keyword evidence="5" id="KW-0560">Oxidoreductase</keyword>
<comment type="pathway">
    <text evidence="5">Isoprenoid biosynthesis; isopentenyl diphosphate biosynthesis via DXP pathway; isopentenyl diphosphate from 1-deoxy-D-xylulose 5-phosphate: step 6/6.</text>
</comment>
<proteinExistence type="inferred from homology"/>
<dbReference type="GO" id="GO:0051745">
    <property type="term" value="F:4-hydroxy-3-methylbut-2-enyl diphosphate reductase activity"/>
    <property type="evidence" value="ECO:0007669"/>
    <property type="project" value="UniProtKB-UniRule"/>
</dbReference>
<dbReference type="UniPathway" id="UPA00059">
    <property type="reaction ID" value="UER00105"/>
</dbReference>
<comment type="similarity">
    <text evidence="5">Belongs to the IspH family.</text>
</comment>
<dbReference type="UniPathway" id="UPA00056">
    <property type="reaction ID" value="UER00097"/>
</dbReference>
<feature type="binding site" evidence="5">
    <location>
        <position position="48"/>
    </location>
    <ligand>
        <name>dimethylallyl diphosphate</name>
        <dbReference type="ChEBI" id="CHEBI:57623"/>
    </ligand>
</feature>
<dbReference type="HAMAP" id="MF_00191">
    <property type="entry name" value="IspH"/>
    <property type="match status" value="1"/>
</dbReference>
<feature type="binding site" evidence="5">
    <location>
        <position position="81"/>
    </location>
    <ligand>
        <name>(2E)-4-hydroxy-3-methylbut-2-enyl diphosphate</name>
        <dbReference type="ChEBI" id="CHEBI:128753"/>
    </ligand>
</feature>
<feature type="binding site" evidence="5">
    <location>
        <position position="229"/>
    </location>
    <ligand>
        <name>(2E)-4-hydroxy-3-methylbut-2-enyl diphosphate</name>
        <dbReference type="ChEBI" id="CHEBI:128753"/>
    </ligand>
</feature>
<dbReference type="Proteomes" id="UP000326202">
    <property type="component" value="Chromosome"/>
</dbReference>
<dbReference type="NCBIfam" id="TIGR00216">
    <property type="entry name" value="ispH_lytB"/>
    <property type="match status" value="1"/>
</dbReference>
<evidence type="ECO:0000256" key="1">
    <source>
        <dbReference type="ARBA" id="ARBA00022485"/>
    </source>
</evidence>
<feature type="binding site" evidence="5">
    <location>
        <position position="229"/>
    </location>
    <ligand>
        <name>dimethylallyl diphosphate</name>
        <dbReference type="ChEBI" id="CHEBI:57623"/>
    </ligand>
</feature>
<feature type="binding site" evidence="5">
    <location>
        <position position="81"/>
    </location>
    <ligand>
        <name>dimethylallyl diphosphate</name>
        <dbReference type="ChEBI" id="CHEBI:57623"/>
    </ligand>
</feature>
<feature type="binding site" evidence="5">
    <location>
        <position position="229"/>
    </location>
    <ligand>
        <name>isopentenyl diphosphate</name>
        <dbReference type="ChEBI" id="CHEBI:128769"/>
    </ligand>
</feature>
<evidence type="ECO:0000313" key="7">
    <source>
        <dbReference type="EMBL" id="QEX15140.1"/>
    </source>
</evidence>
<dbReference type="GO" id="GO:0051539">
    <property type="term" value="F:4 iron, 4 sulfur cluster binding"/>
    <property type="evidence" value="ECO:0007669"/>
    <property type="project" value="UniProtKB-UniRule"/>
</dbReference>
<keyword evidence="3 5" id="KW-0408">Iron</keyword>
<dbReference type="NCBIfam" id="NF002190">
    <property type="entry name" value="PRK01045.1-4"/>
    <property type="match status" value="1"/>
</dbReference>
<gene>
    <name evidence="5 7" type="primary">ispH</name>
    <name evidence="7" type="ORF">FRZ44_04200</name>
</gene>
<dbReference type="PANTHER" id="PTHR30426:SF0">
    <property type="entry name" value="4-HYDROXY-3-METHYLBUT-2-ENYL DIPHOSPHATE REDUCTASE"/>
    <property type="match status" value="1"/>
</dbReference>
<dbReference type="NCBIfam" id="NF002188">
    <property type="entry name" value="PRK01045.1-2"/>
    <property type="match status" value="1"/>
</dbReference>
<comment type="function">
    <text evidence="5">Catalyzes the conversion of 1-hydroxy-2-methyl-2-(E)-butenyl 4-diphosphate (HMBPP) into a mixture of isopentenyl diphosphate (IPP) and dimethylallyl diphosphate (DMAPP). Acts in the terminal step of the DOXP/MEP pathway for isoprenoid precursor biosynthesis.</text>
</comment>
<dbReference type="PANTHER" id="PTHR30426">
    <property type="entry name" value="4-HYDROXY-3-METHYLBUT-2-ENYL DIPHOSPHATE REDUCTASE"/>
    <property type="match status" value="1"/>
</dbReference>
<dbReference type="Gene3D" id="3.40.50.11270">
    <property type="match status" value="1"/>
</dbReference>
<dbReference type="GO" id="GO:0050992">
    <property type="term" value="P:dimethylallyl diphosphate biosynthetic process"/>
    <property type="evidence" value="ECO:0007669"/>
    <property type="project" value="UniProtKB-UniRule"/>
</dbReference>
<comment type="catalytic activity">
    <reaction evidence="5">
        <text>dimethylallyl diphosphate + 2 oxidized [2Fe-2S]-[ferredoxin] + H2O = (2E)-4-hydroxy-3-methylbut-2-enyl diphosphate + 2 reduced [2Fe-2S]-[ferredoxin] + 2 H(+)</text>
        <dbReference type="Rhea" id="RHEA:24825"/>
        <dbReference type="Rhea" id="RHEA-COMP:10000"/>
        <dbReference type="Rhea" id="RHEA-COMP:10001"/>
        <dbReference type="ChEBI" id="CHEBI:15377"/>
        <dbReference type="ChEBI" id="CHEBI:15378"/>
        <dbReference type="ChEBI" id="CHEBI:33737"/>
        <dbReference type="ChEBI" id="CHEBI:33738"/>
        <dbReference type="ChEBI" id="CHEBI:57623"/>
        <dbReference type="ChEBI" id="CHEBI:128753"/>
        <dbReference type="EC" id="1.17.7.4"/>
    </reaction>
</comment>
<protein>
    <recommendedName>
        <fullName evidence="5">4-hydroxy-3-methylbut-2-enyl diphosphate reductase</fullName>
        <shortName evidence="5">HMBPP reductase</shortName>
        <ecNumber evidence="5">1.17.7.4</ecNumber>
    </recommendedName>
</protein>
<dbReference type="CDD" id="cd13944">
    <property type="entry name" value="lytB_ispH"/>
    <property type="match status" value="1"/>
</dbReference>
<evidence type="ECO:0000256" key="4">
    <source>
        <dbReference type="ARBA" id="ARBA00023014"/>
    </source>
</evidence>
<dbReference type="GO" id="GO:0019288">
    <property type="term" value="P:isopentenyl diphosphate biosynthetic process, methylerythritol 4-phosphate pathway"/>
    <property type="evidence" value="ECO:0007669"/>
    <property type="project" value="UniProtKB-UniRule"/>
</dbReference>
<comment type="pathway">
    <text evidence="5">Isoprenoid biosynthesis; dimethylallyl diphosphate biosynthesis; dimethylallyl diphosphate from (2E)-4-hydroxy-3-methylbutenyl diphosphate: step 1/1.</text>
</comment>
<comment type="catalytic activity">
    <reaction evidence="5">
        <text>isopentenyl diphosphate + 2 oxidized [2Fe-2S]-[ferredoxin] + H2O = (2E)-4-hydroxy-3-methylbut-2-enyl diphosphate + 2 reduced [2Fe-2S]-[ferredoxin] + 2 H(+)</text>
        <dbReference type="Rhea" id="RHEA:24488"/>
        <dbReference type="Rhea" id="RHEA-COMP:10000"/>
        <dbReference type="Rhea" id="RHEA-COMP:10001"/>
        <dbReference type="ChEBI" id="CHEBI:15377"/>
        <dbReference type="ChEBI" id="CHEBI:15378"/>
        <dbReference type="ChEBI" id="CHEBI:33737"/>
        <dbReference type="ChEBI" id="CHEBI:33738"/>
        <dbReference type="ChEBI" id="CHEBI:128753"/>
        <dbReference type="ChEBI" id="CHEBI:128769"/>
        <dbReference type="EC" id="1.17.7.4"/>
    </reaction>
</comment>
<feature type="binding site" evidence="5">
    <location>
        <position position="231"/>
    </location>
    <ligand>
        <name>isopentenyl diphosphate</name>
        <dbReference type="ChEBI" id="CHEBI:128769"/>
    </ligand>
</feature>
<feature type="binding site" evidence="5">
    <location>
        <position position="103"/>
    </location>
    <ligand>
        <name>[4Fe-4S] cluster</name>
        <dbReference type="ChEBI" id="CHEBI:49883"/>
    </ligand>
</feature>
<name>A0A5J6MFX0_9PROT</name>
<feature type="binding site" evidence="5">
    <location>
        <position position="48"/>
    </location>
    <ligand>
        <name>isopentenyl diphosphate</name>
        <dbReference type="ChEBI" id="CHEBI:128769"/>
    </ligand>
</feature>
<keyword evidence="8" id="KW-1185">Reference proteome</keyword>
<dbReference type="KEGG" id="htq:FRZ44_04200"/>
<feature type="binding site" evidence="5">
    <location>
        <position position="231"/>
    </location>
    <ligand>
        <name>dimethylallyl diphosphate</name>
        <dbReference type="ChEBI" id="CHEBI:57623"/>
    </ligand>
</feature>
<keyword evidence="2 5" id="KW-0479">Metal-binding</keyword>
<reference evidence="7 8" key="1">
    <citation type="submission" date="2019-08" db="EMBL/GenBank/DDBJ databases">
        <title>Hyperibacter terrae gen. nov., sp. nov. and Hyperibacter viscosus sp. nov., two new members in the family Rhodospirillaceae isolated from the rhizosphere of Hypericum perforatum.</title>
        <authorList>
            <person name="Noviana Z."/>
        </authorList>
    </citation>
    <scope>NUCLEOTIDE SEQUENCE [LARGE SCALE GENOMIC DNA]</scope>
    <source>
        <strain evidence="7 8">R5913</strain>
    </source>
</reference>
<feature type="binding site" evidence="5">
    <location>
        <position position="131"/>
    </location>
    <ligand>
        <name>(2E)-4-hydroxy-3-methylbut-2-enyl diphosphate</name>
        <dbReference type="ChEBI" id="CHEBI:128753"/>
    </ligand>
</feature>
<feature type="binding site" evidence="5">
    <location>
        <position position="19"/>
    </location>
    <ligand>
        <name>[4Fe-4S] cluster</name>
        <dbReference type="ChEBI" id="CHEBI:49883"/>
    </ligand>
</feature>
<feature type="binding site" evidence="5">
    <location>
        <position position="230"/>
    </location>
    <ligand>
        <name>(2E)-4-hydroxy-3-methylbut-2-enyl diphosphate</name>
        <dbReference type="ChEBI" id="CHEBI:128753"/>
    </ligand>
</feature>
<dbReference type="EMBL" id="CP042906">
    <property type="protein sequence ID" value="QEX15140.1"/>
    <property type="molecule type" value="Genomic_DNA"/>
</dbReference>
<dbReference type="GO" id="GO:0016114">
    <property type="term" value="P:terpenoid biosynthetic process"/>
    <property type="evidence" value="ECO:0007669"/>
    <property type="project" value="UniProtKB-UniRule"/>
</dbReference>
<feature type="binding site" evidence="5">
    <location>
        <position position="171"/>
    </location>
    <ligand>
        <name>(2E)-4-hydroxy-3-methylbut-2-enyl diphosphate</name>
        <dbReference type="ChEBI" id="CHEBI:128753"/>
    </ligand>
</feature>
<dbReference type="Pfam" id="PF02401">
    <property type="entry name" value="LYTB"/>
    <property type="match status" value="1"/>
</dbReference>
<sequence length="341" mass="37207">MSGANQKMRVILAQPRGFCAGVERAVEIVELAIRKYGPPVYVRHEIVHNKRVVEKLRSIGARFVDELDEIPDGAITVFSAHGVAQKVADDAGLRDLPVIDATCPLVAKVHREGQRYAEQGYDVILIGHEGHPEVEGTRGRIPGGVHLVSSVDDVDRLRVRDPAKVSYITQTTLSVDDTRVIIDKLKQRFPQVAGPDVRDICYATQNRQQAVHLLAQHVGVILVVGSPNSSNSNRLREIAAEMGIPSYLIDTAEDIDPAWFTDIDAVGVTAGASAPEELVQEVLTRLGQIAPVAIENLEGVEENVRFKLPEMLWDVAGSPYGRMGRPQAREGERNTAAASAE</sequence>
<feature type="binding site" evidence="5">
    <location>
        <position position="131"/>
    </location>
    <ligand>
        <name>isopentenyl diphosphate</name>
        <dbReference type="ChEBI" id="CHEBI:128769"/>
    </ligand>
</feature>
<keyword evidence="1 5" id="KW-0004">4Fe-4S</keyword>
<dbReference type="AlphaFoldDB" id="A0A5J6MFX0"/>
<feature type="binding site" evidence="5">
    <location>
        <position position="273"/>
    </location>
    <ligand>
        <name>dimethylallyl diphosphate</name>
        <dbReference type="ChEBI" id="CHEBI:57623"/>
    </ligand>
</feature>